<feature type="compositionally biased region" description="Basic and acidic residues" evidence="1">
    <location>
        <begin position="39"/>
        <end position="48"/>
    </location>
</feature>
<sequence>MAERPIDLVFPAAGLDRQYSYSRQRPFTTVDAANVRPDATLESRERGGSRPGLIKAINHDTDADGDSEALGTDDGSKIQLLTVMRSTNATGTASYSETFDTDGVLGGGDYTDWEAPPGNWLVAVPHVTDGQAHSLLATEGTYAALLKTTALSVAANSDYGVSIKVVGAIGIDILGYELYAEVNALSAGPTGAMIGVTGKLQETGEGAFPQGAVFSITAEREISETKAAFTVGWNTIPPDGWLELRISAAKIASLYYDGQLKLSLDVASLDLAPSNPASFPVGSQVGFGVHREVTTTLNAEVNAFYSSYVSATGGFPPEALMASAAGKLYAEKLDTTHGRILTQVDNTVALNGSVALQAVDRLGKLYIADHGPNRTDQTDGVVTIADKDQLTSAAIDLAGDWNDLGVVVAGDLLEISAITTGGNSAAERAAAIGVYTVTAVEAGFLTFSPELEHTITEFSFITFRVFRGAKVYDSNADTLTRWTTTNGTVPTACPIICLYNDRICMAGDPDNPGVWYMSRHGLLDTDGTDDWNYGASDLDPGRAIAGISSDSDAGGLAVPITAMVPYSDDYLLISGEAELWVLRGDPTFGGLLDNLSYTIGIIQKAAWCHTPDGTLAFLSKDGIYMIPRGANVSPQAISRESLPVELRDIDTDANTITMMYDVFFEGVHVYITPSSKGPASHWWMDWSTSSFWPVVLDSTHDPHSLAYYAHDNTVVLGCRDGYVRKYDNAQATDDGTAFNSHLLIGPIRLGGNDSREGLLKQLIAALAENSGAVDWSVHVGSTAEEAKSAAAFASGTWTAGLNFHDRMRARGHSCYVKLANNTTSAWAMERLSATRKDFGPQRKS</sequence>
<evidence type="ECO:0000256" key="1">
    <source>
        <dbReference type="SAM" id="MobiDB-lite"/>
    </source>
</evidence>
<accession>A0A0F9N9C9</accession>
<protein>
    <submittedName>
        <fullName evidence="2">Uncharacterized protein</fullName>
    </submittedName>
</protein>
<organism evidence="2">
    <name type="scientific">marine sediment metagenome</name>
    <dbReference type="NCBI Taxonomy" id="412755"/>
    <lineage>
        <taxon>unclassified sequences</taxon>
        <taxon>metagenomes</taxon>
        <taxon>ecological metagenomes</taxon>
    </lineage>
</organism>
<feature type="region of interest" description="Disordered" evidence="1">
    <location>
        <begin position="38"/>
        <end position="71"/>
    </location>
</feature>
<proteinExistence type="predicted"/>
<gene>
    <name evidence="2" type="ORF">LCGC14_1289980</name>
</gene>
<dbReference type="AlphaFoldDB" id="A0A0F9N9C9"/>
<comment type="caution">
    <text evidence="2">The sequence shown here is derived from an EMBL/GenBank/DDBJ whole genome shotgun (WGS) entry which is preliminary data.</text>
</comment>
<name>A0A0F9N9C9_9ZZZZ</name>
<reference evidence="2" key="1">
    <citation type="journal article" date="2015" name="Nature">
        <title>Complex archaea that bridge the gap between prokaryotes and eukaryotes.</title>
        <authorList>
            <person name="Spang A."/>
            <person name="Saw J.H."/>
            <person name="Jorgensen S.L."/>
            <person name="Zaremba-Niedzwiedzka K."/>
            <person name="Martijn J."/>
            <person name="Lind A.E."/>
            <person name="van Eijk R."/>
            <person name="Schleper C."/>
            <person name="Guy L."/>
            <person name="Ettema T.J."/>
        </authorList>
    </citation>
    <scope>NUCLEOTIDE SEQUENCE</scope>
</reference>
<dbReference type="EMBL" id="LAZR01007427">
    <property type="protein sequence ID" value="KKM85345.1"/>
    <property type="molecule type" value="Genomic_DNA"/>
</dbReference>
<evidence type="ECO:0000313" key="2">
    <source>
        <dbReference type="EMBL" id="KKM85345.1"/>
    </source>
</evidence>